<keyword evidence="5" id="KW-0614">Plasmid</keyword>
<dbReference type="OrthoDB" id="5564966at2"/>
<feature type="domain" description="UspA" evidence="4">
    <location>
        <begin position="3"/>
        <end position="131"/>
    </location>
</feature>
<evidence type="ECO:0000256" key="1">
    <source>
        <dbReference type="ARBA" id="ARBA00008791"/>
    </source>
</evidence>
<proteinExistence type="inferred from homology"/>
<dbReference type="Proteomes" id="UP000076128">
    <property type="component" value="Plasmid pcai42A"/>
</dbReference>
<organism evidence="5 6">
    <name type="scientific">Frigidibacter mobilis</name>
    <dbReference type="NCBI Taxonomy" id="1335048"/>
    <lineage>
        <taxon>Bacteria</taxon>
        <taxon>Pseudomonadati</taxon>
        <taxon>Pseudomonadota</taxon>
        <taxon>Alphaproteobacteria</taxon>
        <taxon>Rhodobacterales</taxon>
        <taxon>Paracoccaceae</taxon>
        <taxon>Frigidibacter</taxon>
    </lineage>
</organism>
<dbReference type="PATRIC" id="fig|1335048.3.peg.5074"/>
<evidence type="ECO:0000259" key="4">
    <source>
        <dbReference type="Pfam" id="PF00582"/>
    </source>
</evidence>
<name>A0A159Z948_9RHOB</name>
<dbReference type="Pfam" id="PF00582">
    <property type="entry name" value="Usp"/>
    <property type="match status" value="2"/>
</dbReference>
<feature type="domain" description="UspA" evidence="4">
    <location>
        <begin position="139"/>
        <end position="271"/>
    </location>
</feature>
<sequence>MQIKSILIASDLSARSDRALQRGFLLAGNLGARVRVVSIVDDSVPESLTTDLAEKCRVHLEASAQSLAGEVSYELLVETGDPITRLVDLVNSAEFDLVVAGRHRDRGFLDGLRPTTVESVVARSLTPVLLVTDPVHGNYNRVLAPVAFSSACRHAVKTALHIAPQAAFRLFHLWMAPFEGLTGGPSSDFAREVRRETAAQAAAWTEGFATSLPKVDLVHDGVGSGCHQEIRSFAPDLIAVGANTRSLSFTGLGSFTAELLRTPPTDLLIARGAES</sequence>
<dbReference type="PANTHER" id="PTHR46268">
    <property type="entry name" value="STRESS RESPONSE PROTEIN NHAX"/>
    <property type="match status" value="1"/>
</dbReference>
<evidence type="ECO:0000313" key="5">
    <source>
        <dbReference type="EMBL" id="AMY72105.1"/>
    </source>
</evidence>
<dbReference type="AlphaFoldDB" id="A0A159Z948"/>
<dbReference type="InterPro" id="IPR006015">
    <property type="entry name" value="Universal_stress_UspA"/>
</dbReference>
<evidence type="ECO:0000256" key="3">
    <source>
        <dbReference type="ARBA" id="ARBA00022840"/>
    </source>
</evidence>
<evidence type="ECO:0000313" key="6">
    <source>
        <dbReference type="Proteomes" id="UP000076128"/>
    </source>
</evidence>
<reference evidence="5 6" key="1">
    <citation type="submission" date="2015-09" db="EMBL/GenBank/DDBJ databases">
        <title>Complete genome sequence of Defluviimonas alba cai42t isolated from an oilfield in Xinjiang.</title>
        <authorList>
            <person name="Geng S."/>
            <person name="Pan X."/>
            <person name="Wu X."/>
        </authorList>
    </citation>
    <scope>NUCLEOTIDE SEQUENCE [LARGE SCALE GENOMIC DNA]</scope>
    <source>
        <strain evidence="6">cai42</strain>
        <plasmid evidence="6">cai42_Plasmida</plasmid>
    </source>
</reference>
<dbReference type="RefSeq" id="WP_066819027.1">
    <property type="nucleotide sequence ID" value="NZ_CP012662.1"/>
</dbReference>
<comment type="similarity">
    <text evidence="1">Belongs to the universal stress protein A family.</text>
</comment>
<protein>
    <submittedName>
        <fullName evidence="5">UspA domain-containing protein</fullName>
    </submittedName>
</protein>
<geneLocation type="plasmid" evidence="6">
    <name>cai42_Plasmida</name>
</geneLocation>
<evidence type="ECO:0000256" key="2">
    <source>
        <dbReference type="ARBA" id="ARBA00022741"/>
    </source>
</evidence>
<dbReference type="EMBL" id="CP012662">
    <property type="protein sequence ID" value="AMY72105.1"/>
    <property type="molecule type" value="Genomic_DNA"/>
</dbReference>
<dbReference type="PRINTS" id="PR01438">
    <property type="entry name" value="UNVRSLSTRESS"/>
</dbReference>
<keyword evidence="3" id="KW-0067">ATP-binding</keyword>
<accession>A0A159Z948</accession>
<keyword evidence="2" id="KW-0547">Nucleotide-binding</keyword>
<gene>
    <name evidence="5" type="ORF">AKL17_1p0104</name>
</gene>
<dbReference type="CDD" id="cd00293">
    <property type="entry name" value="USP-like"/>
    <property type="match status" value="1"/>
</dbReference>
<dbReference type="SUPFAM" id="SSF52402">
    <property type="entry name" value="Adenine nucleotide alpha hydrolases-like"/>
    <property type="match status" value="2"/>
</dbReference>
<dbReference type="InterPro" id="IPR006016">
    <property type="entry name" value="UspA"/>
</dbReference>
<dbReference type="GO" id="GO:0005524">
    <property type="term" value="F:ATP binding"/>
    <property type="evidence" value="ECO:0007669"/>
    <property type="project" value="UniProtKB-KW"/>
</dbReference>
<dbReference type="KEGG" id="daa:AKL17_1p0104"/>
<dbReference type="PANTHER" id="PTHR46268:SF27">
    <property type="entry name" value="UNIVERSAL STRESS PROTEIN RV2623"/>
    <property type="match status" value="1"/>
</dbReference>
<dbReference type="Gene3D" id="3.40.50.12370">
    <property type="match status" value="1"/>
</dbReference>
<keyword evidence="6" id="KW-1185">Reference proteome</keyword>